<sequence>MSYEVKHRSVSQIKTYLQCPYSWYLQRVERAWQRPAAWLPMGTAFHTAAEKYELSDRTMSLEEMHDVYREEYAKDVGELCEKTPNFEFWFASGRYRGEADVERRYGVGLDQCGKYQDWYRDHPNEKAWITPDGEPAVEAEFDVELGGVQVKGFIDLVVQDEVTGEIRVRDNKTGAMPGDDFQLGVYAAALEVKYGIDRPLVGDYWMGKTGKPTKDYDLTEWTTERVGEKFHEVNEKILAEEFPPTTDPKNCDRCPVAMACKFVNPQLDN</sequence>
<accession>A0A0K2CM83</accession>
<name>A0A0K2CM83_9CAUD</name>
<dbReference type="RefSeq" id="YP_009189709.1">
    <property type="nucleotide sequence ID" value="NC_028677.1"/>
</dbReference>
<organism evidence="2 3">
    <name type="scientific">Rhodococcus phage CosmicSans</name>
    <dbReference type="NCBI Taxonomy" id="1701851"/>
    <lineage>
        <taxon>Viruses</taxon>
        <taxon>Duplodnaviria</taxon>
        <taxon>Heunggongvirae</taxon>
        <taxon>Uroviricota</taxon>
        <taxon>Caudoviricetes</taxon>
        <taxon>Rerduovirus</taxon>
        <taxon>Rerduovirus RER2</taxon>
    </lineage>
</organism>
<proteinExistence type="predicted"/>
<dbReference type="Proteomes" id="UP000203368">
    <property type="component" value="Segment"/>
</dbReference>
<keyword evidence="2" id="KW-0540">Nuclease</keyword>
<dbReference type="InterPro" id="IPR011604">
    <property type="entry name" value="PDDEXK-like_dom_sf"/>
</dbReference>
<protein>
    <submittedName>
        <fullName evidence="2">Cas4 exonuclease</fullName>
    </submittedName>
</protein>
<keyword evidence="2" id="KW-0269">Exonuclease</keyword>
<evidence type="ECO:0000313" key="2">
    <source>
        <dbReference type="EMBL" id="ALA06503.1"/>
    </source>
</evidence>
<dbReference type="KEGG" id="vg:26518011"/>
<gene>
    <name evidence="2" type="ORF">SEA_COSMICSANS_56</name>
</gene>
<dbReference type="EMBL" id="KT372002">
    <property type="protein sequence ID" value="ALA06503.1"/>
    <property type="molecule type" value="Genomic_DNA"/>
</dbReference>
<dbReference type="GO" id="GO:0004527">
    <property type="term" value="F:exonuclease activity"/>
    <property type="evidence" value="ECO:0007669"/>
    <property type="project" value="UniProtKB-KW"/>
</dbReference>
<keyword evidence="2" id="KW-0378">Hydrolase</keyword>
<dbReference type="GeneID" id="26518011"/>
<reference evidence="2 3" key="1">
    <citation type="submission" date="2015-08" db="EMBL/GenBank/DDBJ databases">
        <authorList>
            <person name="Adesuyi A.O."/>
            <person name="Belay S."/>
            <person name="Corso A.D."/>
            <person name="Debo C.J."/>
            <person name="Downie J."/>
            <person name="Durmaz C."/>
            <person name="Espinoza J.R."/>
            <person name="Gilliam M.L."/>
            <person name="Gooden M.C."/>
            <person name="Hervey R.L."/>
            <person name="Ilanchezhian M."/>
            <person name="Kamara A."/>
            <person name="Lanao D.A."/>
            <person name="Malapati S.H."/>
            <person name="Moondra S."/>
            <person name="Mattei A.M."/>
            <person name="May C.J."/>
            <person name="Modlin S.E."/>
            <person name="Sadik I."/>
            <person name="Saulenas K.M."/>
            <person name="Allen E.A."/>
            <person name="Whitaker A.L."/>
            <person name="Awate O.A."/>
            <person name="Gray V.C."/>
            <person name="Buchser W.J."/>
            <person name="Saha M.S."/>
            <person name="Delesalle V.A."/>
            <person name="Bradley K.W."/>
            <person name="Asai D.J."/>
            <person name="Bowman C.A."/>
            <person name="Russell D.A."/>
            <person name="Pope W.H."/>
            <person name="Jacobs-Sera D."/>
            <person name="Hendrix R.W."/>
            <person name="Hatfull G.F."/>
        </authorList>
    </citation>
    <scope>NUCLEOTIDE SEQUENCE [LARGE SCALE GENOMIC DNA]</scope>
</reference>
<dbReference type="Gene3D" id="3.90.320.10">
    <property type="match status" value="1"/>
</dbReference>
<feature type="domain" description="PD-(D/E)XK endonuclease-like" evidence="1">
    <location>
        <begin position="9"/>
        <end position="261"/>
    </location>
</feature>
<dbReference type="InterPro" id="IPR038726">
    <property type="entry name" value="PDDEXK_AddAB-type"/>
</dbReference>
<dbReference type="Pfam" id="PF12705">
    <property type="entry name" value="PDDEXK_1"/>
    <property type="match status" value="1"/>
</dbReference>
<evidence type="ECO:0000313" key="3">
    <source>
        <dbReference type="Proteomes" id="UP000203368"/>
    </source>
</evidence>
<evidence type="ECO:0000259" key="1">
    <source>
        <dbReference type="Pfam" id="PF12705"/>
    </source>
</evidence>
<dbReference type="OrthoDB" id="4950at10239"/>